<sequence length="43" mass="5244">YQQSDKAEQLPDQHDYTSASYDMPENAAYFSRSNIDYFHYYPW</sequence>
<accession>A0A084YZN0</accession>
<feature type="non-terminal residue" evidence="1">
    <location>
        <position position="1"/>
    </location>
</feature>
<name>A0A084YZN0_9ENTR</name>
<dbReference type="Proteomes" id="UP000028630">
    <property type="component" value="Unassembled WGS sequence"/>
</dbReference>
<dbReference type="EMBL" id="JMTB01000260">
    <property type="protein sequence ID" value="KFB90674.1"/>
    <property type="molecule type" value="Genomic_DNA"/>
</dbReference>
<organism evidence="1 2">
    <name type="scientific">Trabulsiella guamensis ATCC 49490</name>
    <dbReference type="NCBI Taxonomy" id="1005994"/>
    <lineage>
        <taxon>Bacteria</taxon>
        <taxon>Pseudomonadati</taxon>
        <taxon>Pseudomonadota</taxon>
        <taxon>Gammaproteobacteria</taxon>
        <taxon>Enterobacterales</taxon>
        <taxon>Enterobacteriaceae</taxon>
        <taxon>Trabulsiella</taxon>
    </lineage>
</organism>
<comment type="caution">
    <text evidence="1">The sequence shown here is derived from an EMBL/GenBank/DDBJ whole genome shotgun (WGS) entry which is preliminary data.</text>
</comment>
<protein>
    <submittedName>
        <fullName evidence="1">Uncharacterized protein</fullName>
    </submittedName>
</protein>
<evidence type="ECO:0000313" key="2">
    <source>
        <dbReference type="Proteomes" id="UP000028630"/>
    </source>
</evidence>
<keyword evidence="2" id="KW-1185">Reference proteome</keyword>
<dbReference type="AlphaFoldDB" id="A0A084YZN0"/>
<reference evidence="2" key="1">
    <citation type="submission" date="2014-05" db="EMBL/GenBank/DDBJ databases">
        <title>ATOL: Assembling a taxonomically balanced genome-scale reconstruction of the evolutionary history of the Enterobacteriaceae.</title>
        <authorList>
            <person name="Plunkett G. III"/>
            <person name="Neeno-Eckwall E.C."/>
            <person name="Glasner J.D."/>
            <person name="Perna N.T."/>
        </authorList>
    </citation>
    <scope>NUCLEOTIDE SEQUENCE [LARGE SCALE GENOMIC DNA]</scope>
    <source>
        <strain evidence="2">ATCC 49490</strain>
    </source>
</reference>
<evidence type="ECO:0000313" key="1">
    <source>
        <dbReference type="EMBL" id="KFB90674.1"/>
    </source>
</evidence>
<proteinExistence type="predicted"/>
<gene>
    <name evidence="1" type="ORF">GTGU_04815</name>
</gene>